<evidence type="ECO:0000256" key="8">
    <source>
        <dbReference type="ARBA" id="ARBA00030506"/>
    </source>
</evidence>
<dbReference type="PANTHER" id="PTHR10953:SF9">
    <property type="entry name" value="UBIQUITIN-LIKE MODIFIER-ACTIVATING ENZYME 5"/>
    <property type="match status" value="1"/>
</dbReference>
<dbReference type="Gene3D" id="3.40.50.720">
    <property type="entry name" value="NAD(P)-binding Rossmann-like Domain"/>
    <property type="match status" value="1"/>
</dbReference>
<dbReference type="FunFam" id="3.40.50.720:FF:000066">
    <property type="entry name" value="Putative ubiquitin-like modifier-activating enzyme 5"/>
    <property type="match status" value="1"/>
</dbReference>
<evidence type="ECO:0000313" key="11">
    <source>
        <dbReference type="Proteomes" id="UP000261620"/>
    </source>
</evidence>
<evidence type="ECO:0000256" key="5">
    <source>
        <dbReference type="ARBA" id="ARBA00022786"/>
    </source>
</evidence>
<keyword evidence="7" id="KW-0067">ATP-binding</keyword>
<protein>
    <recommendedName>
        <fullName evidence="2">Ubiquitin-like modifier-activating enzyme 5</fullName>
    </recommendedName>
    <alternativeName>
        <fullName evidence="8">UFM1-activating enzyme</fullName>
    </alternativeName>
</protein>
<dbReference type="STRING" id="94237.ENSMMOP00000005669"/>
<dbReference type="Ensembl" id="ENSMMOT00000005769.1">
    <property type="protein sequence ID" value="ENSMMOP00000005669.1"/>
    <property type="gene ID" value="ENSMMOG00000004468.1"/>
</dbReference>
<keyword evidence="6" id="KW-0862">Zinc</keyword>
<keyword evidence="5" id="KW-0833">Ubl conjugation pathway</keyword>
<dbReference type="GO" id="GO:0005829">
    <property type="term" value="C:cytosol"/>
    <property type="evidence" value="ECO:0007669"/>
    <property type="project" value="TreeGrafter"/>
</dbReference>
<sequence length="380" mass="42220">MATMEELKLRVRELENELIKCKQKQCAIEDAQSPEPHRPKIDKMSAEVVDSNPYSRLMALKRMGIVDDYEKIRTFTVAVVGVGGVGSVTAEMLTRCGIGKLLLFDYDKVELANMNRLFFQPHQAGLSKVEAAEHTLRNINPDVSFETHNYNITTMESFTRFMERIRQGGLEEGQPVDLVLSCVDNFEARMAINKACNELGQIWMESGVSENAVSGHIQLIIPGETACFACAPPLVVAANIDEKTLKREGVCAASLPTTMGVVAGILVQNVLKYLLKFGTVSYYLGYNAMQDFFPSMAMKANPQCNDRFCRKQQEKREAEQPKVEVVQDEEEEVVHEDNEWGIELVSEVTDTELQAASGTGPDLPEGITVAYTIPAEVSIL</sequence>
<evidence type="ECO:0000256" key="4">
    <source>
        <dbReference type="ARBA" id="ARBA00022741"/>
    </source>
</evidence>
<organism evidence="10 11">
    <name type="scientific">Mola mola</name>
    <name type="common">Ocean sunfish</name>
    <name type="synonym">Tetraodon mola</name>
    <dbReference type="NCBI Taxonomy" id="94237"/>
    <lineage>
        <taxon>Eukaryota</taxon>
        <taxon>Metazoa</taxon>
        <taxon>Chordata</taxon>
        <taxon>Craniata</taxon>
        <taxon>Vertebrata</taxon>
        <taxon>Euteleostomi</taxon>
        <taxon>Actinopterygii</taxon>
        <taxon>Neopterygii</taxon>
        <taxon>Teleostei</taxon>
        <taxon>Neoteleostei</taxon>
        <taxon>Acanthomorphata</taxon>
        <taxon>Eupercaria</taxon>
        <taxon>Tetraodontiformes</taxon>
        <taxon>Molidae</taxon>
        <taxon>Mola</taxon>
    </lineage>
</organism>
<dbReference type="InterPro" id="IPR029752">
    <property type="entry name" value="D-isomer_DH_CS1"/>
</dbReference>
<dbReference type="Proteomes" id="UP000261620">
    <property type="component" value="Unplaced"/>
</dbReference>
<evidence type="ECO:0000256" key="3">
    <source>
        <dbReference type="ARBA" id="ARBA00022723"/>
    </source>
</evidence>
<dbReference type="InterPro" id="IPR045886">
    <property type="entry name" value="ThiF/MoeB/HesA"/>
</dbReference>
<evidence type="ECO:0000256" key="1">
    <source>
        <dbReference type="ARBA" id="ARBA00005339"/>
    </source>
</evidence>
<dbReference type="PANTHER" id="PTHR10953">
    <property type="entry name" value="UBIQUITIN-ACTIVATING ENZYME E1"/>
    <property type="match status" value="1"/>
</dbReference>
<name>A0A3Q3WAJ1_MOLML</name>
<keyword evidence="4" id="KW-0547">Nucleotide-binding</keyword>
<feature type="domain" description="THIF-type NAD/FAD binding fold" evidence="9">
    <location>
        <begin position="54"/>
        <end position="305"/>
    </location>
</feature>
<dbReference type="GO" id="GO:0071569">
    <property type="term" value="P:protein ufmylation"/>
    <property type="evidence" value="ECO:0007669"/>
    <property type="project" value="TreeGrafter"/>
</dbReference>
<dbReference type="GO" id="GO:0005524">
    <property type="term" value="F:ATP binding"/>
    <property type="evidence" value="ECO:0007669"/>
    <property type="project" value="UniProtKB-KW"/>
</dbReference>
<dbReference type="InterPro" id="IPR000594">
    <property type="entry name" value="ThiF_NAD_FAD-bd"/>
</dbReference>
<dbReference type="InterPro" id="IPR035985">
    <property type="entry name" value="Ubiquitin-activating_enz"/>
</dbReference>
<evidence type="ECO:0000256" key="7">
    <source>
        <dbReference type="ARBA" id="ARBA00022840"/>
    </source>
</evidence>
<evidence type="ECO:0000256" key="6">
    <source>
        <dbReference type="ARBA" id="ARBA00022833"/>
    </source>
</evidence>
<evidence type="ECO:0000256" key="2">
    <source>
        <dbReference type="ARBA" id="ARBA00016279"/>
    </source>
</evidence>
<dbReference type="GO" id="GO:0046872">
    <property type="term" value="F:metal ion binding"/>
    <property type="evidence" value="ECO:0007669"/>
    <property type="project" value="UniProtKB-KW"/>
</dbReference>
<keyword evidence="3" id="KW-0479">Metal-binding</keyword>
<keyword evidence="11" id="KW-1185">Reference proteome</keyword>
<comment type="similarity">
    <text evidence="1">Belongs to the ubiquitin-activating E1 family. UBA5 subfamily.</text>
</comment>
<dbReference type="GO" id="GO:0071566">
    <property type="term" value="F:UFM1 activating enzyme activity"/>
    <property type="evidence" value="ECO:0007669"/>
    <property type="project" value="TreeGrafter"/>
</dbReference>
<accession>A0A3Q3WAJ1</accession>
<dbReference type="Pfam" id="PF00899">
    <property type="entry name" value="ThiF"/>
    <property type="match status" value="1"/>
</dbReference>
<evidence type="ECO:0000313" key="10">
    <source>
        <dbReference type="Ensembl" id="ENSMMOP00000005669.1"/>
    </source>
</evidence>
<dbReference type="SUPFAM" id="SSF69572">
    <property type="entry name" value="Activating enzymes of the ubiquitin-like proteins"/>
    <property type="match status" value="1"/>
</dbReference>
<proteinExistence type="inferred from homology"/>
<dbReference type="OMA" id="MNIVKDY"/>
<reference evidence="10" key="1">
    <citation type="submission" date="2025-08" db="UniProtKB">
        <authorList>
            <consortium name="Ensembl"/>
        </authorList>
    </citation>
    <scope>IDENTIFICATION</scope>
</reference>
<evidence type="ECO:0000259" key="9">
    <source>
        <dbReference type="Pfam" id="PF00899"/>
    </source>
</evidence>
<reference evidence="10" key="2">
    <citation type="submission" date="2025-09" db="UniProtKB">
        <authorList>
            <consortium name="Ensembl"/>
        </authorList>
    </citation>
    <scope>IDENTIFICATION</scope>
</reference>
<dbReference type="AlphaFoldDB" id="A0A3Q3WAJ1"/>
<dbReference type="CDD" id="cd00757">
    <property type="entry name" value="ThiF_MoeB_HesA_family"/>
    <property type="match status" value="1"/>
</dbReference>
<dbReference type="PROSITE" id="PS00065">
    <property type="entry name" value="D_2_HYDROXYACID_DH_1"/>
    <property type="match status" value="1"/>
</dbReference>